<organism evidence="1">
    <name type="scientific">freshwater metagenome</name>
    <dbReference type="NCBI Taxonomy" id="449393"/>
    <lineage>
        <taxon>unclassified sequences</taxon>
        <taxon>metagenomes</taxon>
        <taxon>ecological metagenomes</taxon>
    </lineage>
</organism>
<sequence>MITPSESIVCVDCGGPCHLLTSPREDGTWMVDDVVSYRCRDCRDIWYIELTEDDNEQQPD</sequence>
<reference evidence="1" key="1">
    <citation type="submission" date="2020-05" db="EMBL/GenBank/DDBJ databases">
        <authorList>
            <person name="Chiriac C."/>
            <person name="Salcher M."/>
            <person name="Ghai R."/>
            <person name="Kavagutti S V."/>
        </authorList>
    </citation>
    <scope>NUCLEOTIDE SEQUENCE</scope>
</reference>
<dbReference type="EMBL" id="CAEZUX010000150">
    <property type="protein sequence ID" value="CAB4621268.1"/>
    <property type="molecule type" value="Genomic_DNA"/>
</dbReference>
<proteinExistence type="predicted"/>
<name>A0A6J6IG11_9ZZZZ</name>
<evidence type="ECO:0000313" key="1">
    <source>
        <dbReference type="EMBL" id="CAB4621268.1"/>
    </source>
</evidence>
<gene>
    <name evidence="1" type="ORF">UFOPK1874_01063</name>
</gene>
<protein>
    <submittedName>
        <fullName evidence="1">Unannotated protein</fullName>
    </submittedName>
</protein>
<accession>A0A6J6IG11</accession>
<dbReference type="AlphaFoldDB" id="A0A6J6IG11"/>